<name>A0A1X7VVF1_AMPQE</name>
<evidence type="ECO:0000313" key="1">
    <source>
        <dbReference type="EnsemblMetazoa" id="Aqu2.1.43849_001"/>
    </source>
</evidence>
<protein>
    <submittedName>
        <fullName evidence="1">Uncharacterized protein</fullName>
    </submittedName>
</protein>
<accession>A0A1X7VVF1</accession>
<dbReference type="InParanoid" id="A0A1X7VVF1"/>
<reference evidence="1" key="1">
    <citation type="submission" date="2017-05" db="UniProtKB">
        <authorList>
            <consortium name="EnsemblMetazoa"/>
        </authorList>
    </citation>
    <scope>IDENTIFICATION</scope>
</reference>
<proteinExistence type="predicted"/>
<dbReference type="AlphaFoldDB" id="A0A1X7VVF1"/>
<dbReference type="EnsemblMetazoa" id="Aqu2.1.43849_001">
    <property type="protein sequence ID" value="Aqu2.1.43849_001"/>
    <property type="gene ID" value="Aqu2.1.43849"/>
</dbReference>
<sequence>SPQSWFLPPVKLVNNNNNNNNEDPKKSCITKANTKIKSSAVALTTILMYFV</sequence>
<organism evidence="1">
    <name type="scientific">Amphimedon queenslandica</name>
    <name type="common">Sponge</name>
    <dbReference type="NCBI Taxonomy" id="400682"/>
    <lineage>
        <taxon>Eukaryota</taxon>
        <taxon>Metazoa</taxon>
        <taxon>Porifera</taxon>
        <taxon>Demospongiae</taxon>
        <taxon>Heteroscleromorpha</taxon>
        <taxon>Haplosclerida</taxon>
        <taxon>Niphatidae</taxon>
        <taxon>Amphimedon</taxon>
    </lineage>
</organism>